<comment type="caution">
    <text evidence="1">The sequence shown here is derived from an EMBL/GenBank/DDBJ whole genome shotgun (WGS) entry which is preliminary data.</text>
</comment>
<organism evidence="1 2">
    <name type="scientific">Candidatus Nomurabacteria bacterium GW2011_GWA2_40_9</name>
    <dbReference type="NCBI Taxonomy" id="1618734"/>
    <lineage>
        <taxon>Bacteria</taxon>
        <taxon>Candidatus Nomuraibacteriota</taxon>
    </lineage>
</organism>
<dbReference type="Gene3D" id="1.10.150.240">
    <property type="entry name" value="Putative phosphatase, domain 2"/>
    <property type="match status" value="1"/>
</dbReference>
<dbReference type="InterPro" id="IPR036412">
    <property type="entry name" value="HAD-like_sf"/>
</dbReference>
<proteinExistence type="predicted"/>
<gene>
    <name evidence="1" type="ORF">UU24_C0004G0013</name>
</gene>
<dbReference type="SUPFAM" id="SSF56784">
    <property type="entry name" value="HAD-like"/>
    <property type="match status" value="1"/>
</dbReference>
<dbReference type="Proteomes" id="UP000034749">
    <property type="component" value="Unassembled WGS sequence"/>
</dbReference>
<protein>
    <submittedName>
        <fullName evidence="1">Uncharacterized protein</fullName>
    </submittedName>
</protein>
<dbReference type="InterPro" id="IPR023198">
    <property type="entry name" value="PGP-like_dom2"/>
</dbReference>
<name>A0A0G0W641_9BACT</name>
<reference evidence="1 2" key="1">
    <citation type="journal article" date="2015" name="Nature">
        <title>rRNA introns, odd ribosomes, and small enigmatic genomes across a large radiation of phyla.</title>
        <authorList>
            <person name="Brown C.T."/>
            <person name="Hug L.A."/>
            <person name="Thomas B.C."/>
            <person name="Sharon I."/>
            <person name="Castelle C.J."/>
            <person name="Singh A."/>
            <person name="Wilkins M.J."/>
            <person name="Williams K.H."/>
            <person name="Banfield J.F."/>
        </authorList>
    </citation>
    <scope>NUCLEOTIDE SEQUENCE [LARGE SCALE GENOMIC DNA]</scope>
</reference>
<dbReference type="AlphaFoldDB" id="A0A0G0W641"/>
<accession>A0A0G0W641</accession>
<evidence type="ECO:0000313" key="2">
    <source>
        <dbReference type="Proteomes" id="UP000034749"/>
    </source>
</evidence>
<sequence>MKKKIIIFDMDGVLFDMTKITVKQINLILIGNHMRIF</sequence>
<dbReference type="EMBL" id="LBZW01000004">
    <property type="protein sequence ID" value="KKR79675.1"/>
    <property type="molecule type" value="Genomic_DNA"/>
</dbReference>
<evidence type="ECO:0000313" key="1">
    <source>
        <dbReference type="EMBL" id="KKR79675.1"/>
    </source>
</evidence>